<protein>
    <recommendedName>
        <fullName evidence="1">E2 ubiquitin-conjugating enzyme</fullName>
        <ecNumber evidence="1">2.3.2.23</ecNumber>
    </recommendedName>
</protein>
<name>A0A444ZWK4_ARAHY</name>
<dbReference type="Pfam" id="PF23043">
    <property type="entry name" value="SH3-B_UBE2O"/>
    <property type="match status" value="1"/>
</dbReference>
<evidence type="ECO:0000256" key="5">
    <source>
        <dbReference type="ARBA" id="ARBA00022840"/>
    </source>
</evidence>
<keyword evidence="3" id="KW-0547">Nucleotide-binding</keyword>
<dbReference type="InterPro" id="IPR057733">
    <property type="entry name" value="UBE2O-like_SH3-B"/>
</dbReference>
<keyword evidence="2" id="KW-0808">Transferase</keyword>
<dbReference type="PANTHER" id="PTHR46116:SF45">
    <property type="entry name" value="AMINOACYLTRANSFERASE, E1 UBIQUITIN-ACTIVATING ENZYME-RELATED"/>
    <property type="match status" value="1"/>
</dbReference>
<evidence type="ECO:0000313" key="8">
    <source>
        <dbReference type="Proteomes" id="UP000289738"/>
    </source>
</evidence>
<dbReference type="InterPro" id="IPR000608">
    <property type="entry name" value="UBC"/>
</dbReference>
<organism evidence="7 8">
    <name type="scientific">Arachis hypogaea</name>
    <name type="common">Peanut</name>
    <dbReference type="NCBI Taxonomy" id="3818"/>
    <lineage>
        <taxon>Eukaryota</taxon>
        <taxon>Viridiplantae</taxon>
        <taxon>Streptophyta</taxon>
        <taxon>Embryophyta</taxon>
        <taxon>Tracheophyta</taxon>
        <taxon>Spermatophyta</taxon>
        <taxon>Magnoliopsida</taxon>
        <taxon>eudicotyledons</taxon>
        <taxon>Gunneridae</taxon>
        <taxon>Pentapetalae</taxon>
        <taxon>rosids</taxon>
        <taxon>fabids</taxon>
        <taxon>Fabales</taxon>
        <taxon>Fabaceae</taxon>
        <taxon>Papilionoideae</taxon>
        <taxon>50 kb inversion clade</taxon>
        <taxon>dalbergioids sensu lato</taxon>
        <taxon>Dalbergieae</taxon>
        <taxon>Pterocarpus clade</taxon>
        <taxon>Arachis</taxon>
    </lineage>
</organism>
<reference evidence="7 8" key="1">
    <citation type="submission" date="2019-01" db="EMBL/GenBank/DDBJ databases">
        <title>Sequencing of cultivated peanut Arachis hypogaea provides insights into genome evolution and oil improvement.</title>
        <authorList>
            <person name="Chen X."/>
        </authorList>
    </citation>
    <scope>NUCLEOTIDE SEQUENCE [LARGE SCALE GENOMIC DNA]</scope>
    <source>
        <strain evidence="8">cv. Fuhuasheng</strain>
        <tissue evidence="7">Leaves</tissue>
    </source>
</reference>
<evidence type="ECO:0000256" key="4">
    <source>
        <dbReference type="ARBA" id="ARBA00022786"/>
    </source>
</evidence>
<dbReference type="Proteomes" id="UP000289738">
    <property type="component" value="Chromosome B03"/>
</dbReference>
<evidence type="ECO:0000256" key="2">
    <source>
        <dbReference type="ARBA" id="ARBA00022679"/>
    </source>
</evidence>
<evidence type="ECO:0000256" key="1">
    <source>
        <dbReference type="ARBA" id="ARBA00012486"/>
    </source>
</evidence>
<dbReference type="STRING" id="3818.A0A444ZWK4"/>
<dbReference type="InterPro" id="IPR016135">
    <property type="entry name" value="UBQ-conjugating_enzyme/RWD"/>
</dbReference>
<dbReference type="SUPFAM" id="SSF54495">
    <property type="entry name" value="UBC-like"/>
    <property type="match status" value="1"/>
</dbReference>
<dbReference type="EC" id="2.3.2.23" evidence="1"/>
<dbReference type="AlphaFoldDB" id="A0A444ZWK4"/>
<dbReference type="PROSITE" id="PS50127">
    <property type="entry name" value="UBC_2"/>
    <property type="match status" value="1"/>
</dbReference>
<evidence type="ECO:0000313" key="7">
    <source>
        <dbReference type="EMBL" id="RYR18593.1"/>
    </source>
</evidence>
<keyword evidence="5" id="KW-0067">ATP-binding</keyword>
<evidence type="ECO:0000259" key="6">
    <source>
        <dbReference type="PROSITE" id="PS50127"/>
    </source>
</evidence>
<sequence>MDALVSDSDWETNSESNSEYQEDIDFLYGGQAQSILSSLEESIGKIDGFLSFERAFVHGDVVCSLADPSGQMGRVIGVDMFVDLENVQGKVYKNVNSKKLRRIRSVSEGDHVIKGSWLGRVHRVAEKVTVLMDDGVECDIIALEKEKLLPLTQNFPEDFPYPYYSGQRVKVKSPSGSKSARWLCGTWRDYQDEGTVCAVEAGLVYVKWLASVATDCSLNVNAPLCWQDSKNLTVLSCFSHANWQLGDWCMLSVAEQKEHIAPTTMVHKMARGYKRRNLDSRELFAIGKIKTKVDVVWQNGEHSIGLDPEELLPVNVINAHEFWPHQFVLEKGASYDPLKPNDQRWGVVRCVDALEHTVKVQWKAVSISNEDNFAGDKTEETVSAYELVEHPDYSFCFGDIVFAAQKQLGDQAGKDNGKSVTDLKAEATLEDGNQVHCVDEFPDNPFLCCVGNVTGFKDGNMEVNWANGFTTKVAPYEVFRIEKPEGSAVTSIPHETNVDELPQEMIEHRSLPSDKKGKDLLNSDGVREICEKQFGECSSFSLPRAAFELFSSIKDSIFQTLGATPLSGAVSSVPTYEEENGSDFLDNKDLETCNQCTHSHPVDKLQFIEEITPNPEVVKTHEHNDSPFSFHNNNSNQFQQFDIIENCSDHHFFGDGRALTLSQVKRGWAKKVQQEWNILEKNLPETIYVRVFEERMDLMRAAIVGASGTPYHDGMFFFDICFPPEYPNEPPMVHYKSGGLRLNPNLYESGRICLSLLNTWTGAGSEVWNPRSSTILQVLISLQALVLNEKPYFNEAGYDQQIGRAEGEKNSVSYNENAFLVTTKSMLYLLRNPPKHFEALLEEHFRKRSKHILLACKAYIEGAPIGCGFECAKTELENQKGTSTGFKIMLSKILPKLVEAFSDMGIDCSHFVEHQNSVPW</sequence>
<dbReference type="FunFam" id="3.10.110.10:FF:000028">
    <property type="entry name" value="Probable ubiquitin-conjugating enzyme E2 23"/>
    <property type="match status" value="1"/>
</dbReference>
<dbReference type="GO" id="GO:0061631">
    <property type="term" value="F:ubiquitin conjugating enzyme activity"/>
    <property type="evidence" value="ECO:0007669"/>
    <property type="project" value="UniProtKB-EC"/>
</dbReference>
<dbReference type="EMBL" id="SDMP01000013">
    <property type="protein sequence ID" value="RYR18593.1"/>
    <property type="molecule type" value="Genomic_DNA"/>
</dbReference>
<dbReference type="InterPro" id="IPR057735">
    <property type="entry name" value="UBE2O-like_tSH3-B"/>
</dbReference>
<keyword evidence="4" id="KW-0833">Ubl conjugation pathway</keyword>
<dbReference type="InterPro" id="IPR057734">
    <property type="entry name" value="UBE2O-like_SH3-C"/>
</dbReference>
<dbReference type="Pfam" id="PF23044">
    <property type="entry name" value="SH3-C_UBE2O"/>
    <property type="match status" value="1"/>
</dbReference>
<dbReference type="GO" id="GO:0005524">
    <property type="term" value="F:ATP binding"/>
    <property type="evidence" value="ECO:0007669"/>
    <property type="project" value="UniProtKB-KW"/>
</dbReference>
<evidence type="ECO:0000256" key="3">
    <source>
        <dbReference type="ARBA" id="ARBA00022741"/>
    </source>
</evidence>
<feature type="domain" description="UBC core" evidence="6">
    <location>
        <begin position="667"/>
        <end position="827"/>
    </location>
</feature>
<dbReference type="SMART" id="SM00212">
    <property type="entry name" value="UBCc"/>
    <property type="match status" value="1"/>
</dbReference>
<comment type="caution">
    <text evidence="7">The sequence shown here is derived from an EMBL/GenBank/DDBJ whole genome shotgun (WGS) entry which is preliminary data.</text>
</comment>
<dbReference type="Gene3D" id="3.10.110.10">
    <property type="entry name" value="Ubiquitin Conjugating Enzyme"/>
    <property type="match status" value="1"/>
</dbReference>
<accession>A0A444ZWK4</accession>
<proteinExistence type="predicted"/>
<dbReference type="PANTHER" id="PTHR46116">
    <property type="entry name" value="(E3-INDEPENDENT) E2 UBIQUITIN-CONJUGATING ENZYME"/>
    <property type="match status" value="1"/>
</dbReference>
<dbReference type="CDD" id="cd23837">
    <property type="entry name" value="UBCc_UBE2O"/>
    <property type="match status" value="1"/>
</dbReference>
<keyword evidence="8" id="KW-1185">Reference proteome</keyword>
<gene>
    <name evidence="7" type="ORF">Ahy_B03g063218</name>
</gene>
<dbReference type="Pfam" id="PF23046">
    <property type="entry name" value="tSH3-B_UBE2O"/>
    <property type="match status" value="1"/>
</dbReference>
<dbReference type="Pfam" id="PF00179">
    <property type="entry name" value="UQ_con"/>
    <property type="match status" value="1"/>
</dbReference>